<feature type="domain" description="Exonuclease" evidence="10">
    <location>
        <begin position="14"/>
        <end position="174"/>
    </location>
</feature>
<evidence type="ECO:0000256" key="4">
    <source>
        <dbReference type="ARBA" id="ARBA00022552"/>
    </source>
</evidence>
<dbReference type="CDD" id="cd06144">
    <property type="entry name" value="REX4_like"/>
    <property type="match status" value="1"/>
</dbReference>
<dbReference type="SUPFAM" id="SSF53098">
    <property type="entry name" value="Ribonuclease H-like"/>
    <property type="match status" value="1"/>
</dbReference>
<evidence type="ECO:0000256" key="1">
    <source>
        <dbReference type="ARBA" id="ARBA00004123"/>
    </source>
</evidence>
<name>A0A9N9BG76_9GLOM</name>
<evidence type="ECO:0000313" key="11">
    <source>
        <dbReference type="EMBL" id="CAG8567428.1"/>
    </source>
</evidence>
<evidence type="ECO:0000256" key="9">
    <source>
        <dbReference type="ARBA" id="ARBA00025599"/>
    </source>
</evidence>
<keyword evidence="7" id="KW-0269">Exonuclease</keyword>
<comment type="caution">
    <text evidence="11">The sequence shown here is derived from an EMBL/GenBank/DDBJ whole genome shotgun (WGS) entry which is preliminary data.</text>
</comment>
<evidence type="ECO:0000256" key="2">
    <source>
        <dbReference type="ARBA" id="ARBA00010489"/>
    </source>
</evidence>
<organism evidence="11 12">
    <name type="scientific">Ambispora gerdemannii</name>
    <dbReference type="NCBI Taxonomy" id="144530"/>
    <lineage>
        <taxon>Eukaryota</taxon>
        <taxon>Fungi</taxon>
        <taxon>Fungi incertae sedis</taxon>
        <taxon>Mucoromycota</taxon>
        <taxon>Glomeromycotina</taxon>
        <taxon>Glomeromycetes</taxon>
        <taxon>Archaeosporales</taxon>
        <taxon>Ambisporaceae</taxon>
        <taxon>Ambispora</taxon>
    </lineage>
</organism>
<dbReference type="InterPro" id="IPR012337">
    <property type="entry name" value="RNaseH-like_sf"/>
</dbReference>
<dbReference type="InterPro" id="IPR037431">
    <property type="entry name" value="REX4_DEDDh_dom"/>
</dbReference>
<dbReference type="InterPro" id="IPR036397">
    <property type="entry name" value="RNaseH_sf"/>
</dbReference>
<proteinExistence type="inferred from homology"/>
<dbReference type="GO" id="GO:0005634">
    <property type="term" value="C:nucleus"/>
    <property type="evidence" value="ECO:0007669"/>
    <property type="project" value="UniProtKB-SubCell"/>
</dbReference>
<dbReference type="AlphaFoldDB" id="A0A9N9BG76"/>
<comment type="function">
    <text evidence="9">Exoribonuclease involved in ribosome biosynthesis. Involved in the processing of ITS1, the internal transcribed spacer localized between the 18S and 5.8S rRNAs.</text>
</comment>
<keyword evidence="6" id="KW-0378">Hydrolase</keyword>
<protein>
    <recommendedName>
        <fullName evidence="3">RNA exonuclease 4</fullName>
    </recommendedName>
</protein>
<evidence type="ECO:0000259" key="10">
    <source>
        <dbReference type="SMART" id="SM00479"/>
    </source>
</evidence>
<dbReference type="OrthoDB" id="8191639at2759"/>
<evidence type="ECO:0000256" key="6">
    <source>
        <dbReference type="ARBA" id="ARBA00022801"/>
    </source>
</evidence>
<evidence type="ECO:0000256" key="8">
    <source>
        <dbReference type="ARBA" id="ARBA00023242"/>
    </source>
</evidence>
<sequence length="206" mass="23361">MASHNIFPIDSTIKYFALDCEMVGTGERGLKSALARVSIVDFYGDVVLDEYVKPEQLITDYRTKYSGITKDSLENARCLNSVKKQVADIIKGNIVIGHSIHIDFDVLQLSHPAELTRDISIYNGIRKIFSRVPSLKMLSRKILIKDIQSGAHDSVEDARATMNIYKHFQAEWEECITIYGIEATSREIPTCFRCSSRLHFKNNCPI</sequence>
<comment type="subcellular location">
    <subcellularLocation>
        <location evidence="1">Nucleus</location>
    </subcellularLocation>
</comment>
<dbReference type="InterPro" id="IPR013520">
    <property type="entry name" value="Ribonucl_H"/>
</dbReference>
<accession>A0A9N9BG76</accession>
<evidence type="ECO:0000256" key="3">
    <source>
        <dbReference type="ARBA" id="ARBA00016937"/>
    </source>
</evidence>
<evidence type="ECO:0000256" key="5">
    <source>
        <dbReference type="ARBA" id="ARBA00022722"/>
    </source>
</evidence>
<reference evidence="11" key="1">
    <citation type="submission" date="2021-06" db="EMBL/GenBank/DDBJ databases">
        <authorList>
            <person name="Kallberg Y."/>
            <person name="Tangrot J."/>
            <person name="Rosling A."/>
        </authorList>
    </citation>
    <scope>NUCLEOTIDE SEQUENCE</scope>
    <source>
        <strain evidence="11">MT106</strain>
    </source>
</reference>
<dbReference type="Pfam" id="PF00929">
    <property type="entry name" value="RNase_T"/>
    <property type="match status" value="1"/>
</dbReference>
<dbReference type="Proteomes" id="UP000789831">
    <property type="component" value="Unassembled WGS sequence"/>
</dbReference>
<gene>
    <name evidence="11" type="ORF">AGERDE_LOCUS7466</name>
</gene>
<dbReference type="PANTHER" id="PTHR12801">
    <property type="entry name" value="RNA EXONUCLEASE REXO1 / RECO3 FAMILY MEMBER-RELATED"/>
    <property type="match status" value="1"/>
</dbReference>
<dbReference type="GO" id="GO:0006364">
    <property type="term" value="P:rRNA processing"/>
    <property type="evidence" value="ECO:0007669"/>
    <property type="project" value="UniProtKB-KW"/>
</dbReference>
<keyword evidence="5" id="KW-0540">Nuclease</keyword>
<evidence type="ECO:0000256" key="7">
    <source>
        <dbReference type="ARBA" id="ARBA00022839"/>
    </source>
</evidence>
<dbReference type="PANTHER" id="PTHR12801:SF45">
    <property type="entry name" value="RNA EXONUCLEASE 4"/>
    <property type="match status" value="1"/>
</dbReference>
<dbReference type="SMART" id="SM00479">
    <property type="entry name" value="EXOIII"/>
    <property type="match status" value="1"/>
</dbReference>
<dbReference type="InterPro" id="IPR047021">
    <property type="entry name" value="REXO1/3/4-like"/>
</dbReference>
<keyword evidence="4" id="KW-0698">rRNA processing</keyword>
<comment type="similarity">
    <text evidence="2">Belongs to the REXO4 family.</text>
</comment>
<dbReference type="Gene3D" id="3.30.420.10">
    <property type="entry name" value="Ribonuclease H-like superfamily/Ribonuclease H"/>
    <property type="match status" value="1"/>
</dbReference>
<keyword evidence="8" id="KW-0539">Nucleus</keyword>
<dbReference type="GO" id="GO:0008408">
    <property type="term" value="F:3'-5' exonuclease activity"/>
    <property type="evidence" value="ECO:0007669"/>
    <property type="project" value="InterPro"/>
</dbReference>
<dbReference type="FunFam" id="3.30.420.10:FF:000007">
    <property type="entry name" value="Interferon-stimulated exonuclease gene 20"/>
    <property type="match status" value="1"/>
</dbReference>
<evidence type="ECO:0000313" key="12">
    <source>
        <dbReference type="Proteomes" id="UP000789831"/>
    </source>
</evidence>
<dbReference type="GO" id="GO:0003676">
    <property type="term" value="F:nucleic acid binding"/>
    <property type="evidence" value="ECO:0007669"/>
    <property type="project" value="InterPro"/>
</dbReference>
<keyword evidence="12" id="KW-1185">Reference proteome</keyword>
<dbReference type="EMBL" id="CAJVPL010001367">
    <property type="protein sequence ID" value="CAG8567428.1"/>
    <property type="molecule type" value="Genomic_DNA"/>
</dbReference>